<dbReference type="PROSITE" id="PS51162">
    <property type="entry name" value="THYROGLOBULIN_1_2"/>
    <property type="match status" value="2"/>
</dbReference>
<gene>
    <name evidence="8" type="ORF">MCOR_39435</name>
</gene>
<dbReference type="SMART" id="SM00211">
    <property type="entry name" value="TY"/>
    <property type="match status" value="2"/>
</dbReference>
<dbReference type="PANTHER" id="PTHR12352">
    <property type="entry name" value="SECRETED MODULAR CALCIUM-BINDING PROTEIN"/>
    <property type="match status" value="1"/>
</dbReference>
<organism evidence="8 9">
    <name type="scientific">Mytilus coruscus</name>
    <name type="common">Sea mussel</name>
    <dbReference type="NCBI Taxonomy" id="42192"/>
    <lineage>
        <taxon>Eukaryota</taxon>
        <taxon>Metazoa</taxon>
        <taxon>Spiralia</taxon>
        <taxon>Lophotrochozoa</taxon>
        <taxon>Mollusca</taxon>
        <taxon>Bivalvia</taxon>
        <taxon>Autobranchia</taxon>
        <taxon>Pteriomorphia</taxon>
        <taxon>Mytilida</taxon>
        <taxon>Mytiloidea</taxon>
        <taxon>Mytilidae</taxon>
        <taxon>Mytilinae</taxon>
        <taxon>Mytilus</taxon>
    </lineage>
</organism>
<dbReference type="GO" id="GO:0007160">
    <property type="term" value="P:cell-matrix adhesion"/>
    <property type="evidence" value="ECO:0007669"/>
    <property type="project" value="TreeGrafter"/>
</dbReference>
<keyword evidence="9" id="KW-1185">Reference proteome</keyword>
<accession>A0A6J8DDR9</accession>
<dbReference type="Gene3D" id="4.10.800.10">
    <property type="entry name" value="Thyroglobulin type-1"/>
    <property type="match status" value="2"/>
</dbReference>
<dbReference type="PANTHER" id="PTHR12352:SF3">
    <property type="entry name" value="NIDOGEN-2"/>
    <property type="match status" value="1"/>
</dbReference>
<evidence type="ECO:0000256" key="5">
    <source>
        <dbReference type="PROSITE-ProRule" id="PRU00500"/>
    </source>
</evidence>
<sequence>MRVTFICSCIALLCLICLDVNDAYTTETVCQRELRLFRQTQKLGARKPNCDSDGNYAPKQCSGSVCYCVKKDGSQISEYTSHIGESAQQTCKCARDSDEFLTSGMVGKLFSCQPDGSYDPIQCYFGPMCFCVDEDGKTTGTDTVPYSQKNKMNC</sequence>
<evidence type="ECO:0000259" key="7">
    <source>
        <dbReference type="PROSITE" id="PS51162"/>
    </source>
</evidence>
<keyword evidence="4 5" id="KW-1015">Disulfide bond</keyword>
<dbReference type="Proteomes" id="UP000507470">
    <property type="component" value="Unassembled WGS sequence"/>
</dbReference>
<evidence type="ECO:0000256" key="6">
    <source>
        <dbReference type="SAM" id="SignalP"/>
    </source>
</evidence>
<evidence type="ECO:0000313" key="9">
    <source>
        <dbReference type="Proteomes" id="UP000507470"/>
    </source>
</evidence>
<feature type="chain" id="PRO_5026987065" description="Thyroglobulin type-1 domain-containing protein" evidence="6">
    <location>
        <begin position="24"/>
        <end position="154"/>
    </location>
</feature>
<dbReference type="AlphaFoldDB" id="A0A6J8DDR9"/>
<evidence type="ECO:0000256" key="4">
    <source>
        <dbReference type="ARBA" id="ARBA00023157"/>
    </source>
</evidence>
<dbReference type="CDD" id="cd00191">
    <property type="entry name" value="TY"/>
    <property type="match status" value="1"/>
</dbReference>
<protein>
    <recommendedName>
        <fullName evidence="7">Thyroglobulin type-1 domain-containing protein</fullName>
    </recommendedName>
</protein>
<reference evidence="8 9" key="1">
    <citation type="submission" date="2020-06" db="EMBL/GenBank/DDBJ databases">
        <authorList>
            <person name="Li R."/>
            <person name="Bekaert M."/>
        </authorList>
    </citation>
    <scope>NUCLEOTIDE SEQUENCE [LARGE SCALE GENOMIC DNA]</scope>
    <source>
        <strain evidence="9">wild</strain>
    </source>
</reference>
<feature type="domain" description="Thyroglobulin type-1" evidence="7">
    <location>
        <begin position="27"/>
        <end position="91"/>
    </location>
</feature>
<dbReference type="InterPro" id="IPR036857">
    <property type="entry name" value="Thyroglobulin_1_sf"/>
</dbReference>
<evidence type="ECO:0000256" key="1">
    <source>
        <dbReference type="ARBA" id="ARBA00004613"/>
    </source>
</evidence>
<feature type="disulfide bond" evidence="5">
    <location>
        <begin position="93"/>
        <end position="112"/>
    </location>
</feature>
<keyword evidence="6" id="KW-0732">Signal</keyword>
<dbReference type="EMBL" id="CACVKT020007137">
    <property type="protein sequence ID" value="CAC5405781.1"/>
    <property type="molecule type" value="Genomic_DNA"/>
</dbReference>
<keyword evidence="3" id="KW-0677">Repeat</keyword>
<dbReference type="InterPro" id="IPR000716">
    <property type="entry name" value="Thyroglobulin_1"/>
</dbReference>
<dbReference type="OrthoDB" id="6282214at2759"/>
<evidence type="ECO:0000256" key="3">
    <source>
        <dbReference type="ARBA" id="ARBA00022737"/>
    </source>
</evidence>
<feature type="domain" description="Thyroglobulin type-1" evidence="7">
    <location>
        <begin position="92"/>
        <end position="154"/>
    </location>
</feature>
<dbReference type="SUPFAM" id="SSF57610">
    <property type="entry name" value="Thyroglobulin type-1 domain"/>
    <property type="match status" value="2"/>
</dbReference>
<evidence type="ECO:0000256" key="2">
    <source>
        <dbReference type="ARBA" id="ARBA00022525"/>
    </source>
</evidence>
<dbReference type="GO" id="GO:0005615">
    <property type="term" value="C:extracellular space"/>
    <property type="evidence" value="ECO:0007669"/>
    <property type="project" value="TreeGrafter"/>
</dbReference>
<comment type="caution">
    <text evidence="5">Lacks conserved residue(s) required for the propagation of feature annotation.</text>
</comment>
<keyword evidence="2" id="KW-0964">Secreted</keyword>
<proteinExistence type="predicted"/>
<evidence type="ECO:0000313" key="8">
    <source>
        <dbReference type="EMBL" id="CAC5405781.1"/>
    </source>
</evidence>
<dbReference type="InterPro" id="IPR051950">
    <property type="entry name" value="Dev_reg/Prot_inhib"/>
</dbReference>
<dbReference type="Pfam" id="PF00086">
    <property type="entry name" value="Thyroglobulin_1"/>
    <property type="match status" value="2"/>
</dbReference>
<dbReference type="GO" id="GO:0005604">
    <property type="term" value="C:basement membrane"/>
    <property type="evidence" value="ECO:0007669"/>
    <property type="project" value="TreeGrafter"/>
</dbReference>
<name>A0A6J8DDR9_MYTCO</name>
<comment type="subcellular location">
    <subcellularLocation>
        <location evidence="1">Secreted</location>
    </subcellularLocation>
</comment>
<feature type="signal peptide" evidence="6">
    <location>
        <begin position="1"/>
        <end position="23"/>
    </location>
</feature>